<comment type="caution">
    <text evidence="2">The sequence shown here is derived from an EMBL/GenBank/DDBJ whole genome shotgun (WGS) entry which is preliminary data.</text>
</comment>
<sequence length="110" mass="11856">MRCNTKFADERWQEIRQSSWPGEWDRLCGPCAQQAADRHEAERHRAPPGGGSPARGRRSAGREATQPVWHRTSPMAVATTDVPATGPATQAGPDVVSGPSLSVVTATLIR</sequence>
<name>A0ABQ3DDW2_9ACTN</name>
<organism evidence="2 3">
    <name type="scientific">Streptomyces canarius</name>
    <dbReference type="NCBI Taxonomy" id="285453"/>
    <lineage>
        <taxon>Bacteria</taxon>
        <taxon>Bacillati</taxon>
        <taxon>Actinomycetota</taxon>
        <taxon>Actinomycetes</taxon>
        <taxon>Kitasatosporales</taxon>
        <taxon>Streptomycetaceae</taxon>
        <taxon>Streptomyces</taxon>
    </lineage>
</organism>
<protein>
    <submittedName>
        <fullName evidence="2">Uncharacterized protein</fullName>
    </submittedName>
</protein>
<proteinExistence type="predicted"/>
<dbReference type="Proteomes" id="UP000653644">
    <property type="component" value="Unassembled WGS sequence"/>
</dbReference>
<evidence type="ECO:0000313" key="3">
    <source>
        <dbReference type="Proteomes" id="UP000653644"/>
    </source>
</evidence>
<evidence type="ECO:0000313" key="2">
    <source>
        <dbReference type="EMBL" id="GHA73493.1"/>
    </source>
</evidence>
<dbReference type="EMBL" id="BMVN01000091">
    <property type="protein sequence ID" value="GHA73493.1"/>
    <property type="molecule type" value="Genomic_DNA"/>
</dbReference>
<accession>A0ABQ3DDW2</accession>
<evidence type="ECO:0000256" key="1">
    <source>
        <dbReference type="SAM" id="MobiDB-lite"/>
    </source>
</evidence>
<feature type="compositionally biased region" description="Basic and acidic residues" evidence="1">
    <location>
        <begin position="36"/>
        <end position="45"/>
    </location>
</feature>
<gene>
    <name evidence="2" type="ORF">GCM10010345_90270</name>
</gene>
<reference evidence="3" key="1">
    <citation type="journal article" date="2019" name="Int. J. Syst. Evol. Microbiol.">
        <title>The Global Catalogue of Microorganisms (GCM) 10K type strain sequencing project: providing services to taxonomists for standard genome sequencing and annotation.</title>
        <authorList>
            <consortium name="The Broad Institute Genomics Platform"/>
            <consortium name="The Broad Institute Genome Sequencing Center for Infectious Disease"/>
            <person name="Wu L."/>
            <person name="Ma J."/>
        </authorList>
    </citation>
    <scope>NUCLEOTIDE SEQUENCE [LARGE SCALE GENOMIC DNA]</scope>
    <source>
        <strain evidence="3">JCM 4733</strain>
    </source>
</reference>
<feature type="region of interest" description="Disordered" evidence="1">
    <location>
        <begin position="32"/>
        <end position="98"/>
    </location>
</feature>
<keyword evidence="3" id="KW-1185">Reference proteome</keyword>